<accession>A0A7X0FW88</accession>
<organism evidence="1 2">
    <name type="scientific">Actinomadura coerulea</name>
    <dbReference type="NCBI Taxonomy" id="46159"/>
    <lineage>
        <taxon>Bacteria</taxon>
        <taxon>Bacillati</taxon>
        <taxon>Actinomycetota</taxon>
        <taxon>Actinomycetes</taxon>
        <taxon>Streptosporangiales</taxon>
        <taxon>Thermomonosporaceae</taxon>
        <taxon>Actinomadura</taxon>
    </lineage>
</organism>
<evidence type="ECO:0000313" key="2">
    <source>
        <dbReference type="Proteomes" id="UP000546324"/>
    </source>
</evidence>
<dbReference type="EMBL" id="JACHMQ010000001">
    <property type="protein sequence ID" value="MBB6394873.1"/>
    <property type="molecule type" value="Genomic_DNA"/>
</dbReference>
<protein>
    <submittedName>
        <fullName evidence="1">Uncharacterized protein</fullName>
    </submittedName>
</protein>
<sequence>MVPISGPARPGFVPPRTGLKLTRVADTGVAIVPLYRGVALPRPAAVHRHRPHLARQIVTDGDRTAYASLFAR</sequence>
<proteinExistence type="predicted"/>
<comment type="caution">
    <text evidence="1">The sequence shown here is derived from an EMBL/GenBank/DDBJ whole genome shotgun (WGS) entry which is preliminary data.</text>
</comment>
<gene>
    <name evidence="1" type="ORF">BKA00_001787</name>
</gene>
<name>A0A7X0FW88_9ACTN</name>
<evidence type="ECO:0000313" key="1">
    <source>
        <dbReference type="EMBL" id="MBB6394873.1"/>
    </source>
</evidence>
<dbReference type="Proteomes" id="UP000546324">
    <property type="component" value="Unassembled WGS sequence"/>
</dbReference>
<keyword evidence="2" id="KW-1185">Reference proteome</keyword>
<dbReference type="RefSeq" id="WP_185024470.1">
    <property type="nucleotide sequence ID" value="NZ_JACHMQ010000001.1"/>
</dbReference>
<dbReference type="AlphaFoldDB" id="A0A7X0FW88"/>
<reference evidence="1 2" key="1">
    <citation type="submission" date="2020-08" db="EMBL/GenBank/DDBJ databases">
        <title>Sequencing the genomes of 1000 actinobacteria strains.</title>
        <authorList>
            <person name="Klenk H.-P."/>
        </authorList>
    </citation>
    <scope>NUCLEOTIDE SEQUENCE [LARGE SCALE GENOMIC DNA]</scope>
    <source>
        <strain evidence="1 2">DSM 43675</strain>
    </source>
</reference>